<name>A0A510Y330_9GAMM</name>
<sequence>MISIKNLSNKKVVLVSAVTGVLVNFTATAADYTAEIATASAEGTANVTAVIVGVIGIAILGFGVGAMVSWFKR</sequence>
<keyword evidence="4" id="KW-1185">Reference proteome</keyword>
<evidence type="ECO:0000313" key="4">
    <source>
        <dbReference type="Proteomes" id="UP000321419"/>
    </source>
</evidence>
<feature type="chain" id="PRO_5022230419" description="Major coat protein" evidence="2">
    <location>
        <begin position="30"/>
        <end position="73"/>
    </location>
</feature>
<proteinExistence type="predicted"/>
<feature type="signal peptide" evidence="2">
    <location>
        <begin position="1"/>
        <end position="29"/>
    </location>
</feature>
<protein>
    <recommendedName>
        <fullName evidence="5">Major coat protein</fullName>
    </recommendedName>
</protein>
<feature type="transmembrane region" description="Helical" evidence="1">
    <location>
        <begin position="45"/>
        <end position="71"/>
    </location>
</feature>
<comment type="caution">
    <text evidence="3">The sequence shown here is derived from an EMBL/GenBank/DDBJ whole genome shotgun (WGS) entry which is preliminary data.</text>
</comment>
<organism evidence="3 4">
    <name type="scientific">Pseudoalteromonas espejiana</name>
    <dbReference type="NCBI Taxonomy" id="28107"/>
    <lineage>
        <taxon>Bacteria</taxon>
        <taxon>Pseudomonadati</taxon>
        <taxon>Pseudomonadota</taxon>
        <taxon>Gammaproteobacteria</taxon>
        <taxon>Alteromonadales</taxon>
        <taxon>Pseudoalteromonadaceae</taxon>
        <taxon>Pseudoalteromonas</taxon>
    </lineage>
</organism>
<accession>A0A510Y330</accession>
<dbReference type="AlphaFoldDB" id="A0A510Y330"/>
<keyword evidence="1" id="KW-1133">Transmembrane helix</keyword>
<dbReference type="RefSeq" id="WP_245852129.1">
    <property type="nucleotide sequence ID" value="NZ_BJUM01000071.1"/>
</dbReference>
<dbReference type="EMBL" id="BJUM01000071">
    <property type="protein sequence ID" value="GEK57007.1"/>
    <property type="molecule type" value="Genomic_DNA"/>
</dbReference>
<dbReference type="Proteomes" id="UP000321419">
    <property type="component" value="Unassembled WGS sequence"/>
</dbReference>
<gene>
    <name evidence="3" type="ORF">PES01_38520</name>
</gene>
<evidence type="ECO:0000256" key="2">
    <source>
        <dbReference type="SAM" id="SignalP"/>
    </source>
</evidence>
<keyword evidence="2" id="KW-0732">Signal</keyword>
<keyword evidence="1" id="KW-0472">Membrane</keyword>
<evidence type="ECO:0008006" key="5">
    <source>
        <dbReference type="Google" id="ProtNLM"/>
    </source>
</evidence>
<keyword evidence="1" id="KW-0812">Transmembrane</keyword>
<evidence type="ECO:0000256" key="1">
    <source>
        <dbReference type="SAM" id="Phobius"/>
    </source>
</evidence>
<evidence type="ECO:0000313" key="3">
    <source>
        <dbReference type="EMBL" id="GEK57007.1"/>
    </source>
</evidence>
<reference evidence="3 4" key="1">
    <citation type="submission" date="2019-07" db="EMBL/GenBank/DDBJ databases">
        <title>Whole genome shotgun sequence of Pseudoalteromonas espejiana NBRC 102222.</title>
        <authorList>
            <person name="Hosoyama A."/>
            <person name="Uohara A."/>
            <person name="Ohji S."/>
            <person name="Ichikawa N."/>
        </authorList>
    </citation>
    <scope>NUCLEOTIDE SEQUENCE [LARGE SCALE GENOMIC DNA]</scope>
    <source>
        <strain evidence="3 4">NBRC 102222</strain>
    </source>
</reference>